<dbReference type="InterPro" id="IPR015797">
    <property type="entry name" value="NUDIX_hydrolase-like_dom_sf"/>
</dbReference>
<dbReference type="PANTHER" id="PTHR43046">
    <property type="entry name" value="GDP-MANNOSE MANNOSYL HYDROLASE"/>
    <property type="match status" value="1"/>
</dbReference>
<dbReference type="InterPro" id="IPR020084">
    <property type="entry name" value="NUDIX_hydrolase_CS"/>
</dbReference>
<feature type="domain" description="Nudix hydrolase" evidence="6">
    <location>
        <begin position="16"/>
        <end position="173"/>
    </location>
</feature>
<dbReference type="Pfam" id="PF00293">
    <property type="entry name" value="NUDIX"/>
    <property type="match status" value="1"/>
</dbReference>
<evidence type="ECO:0000256" key="5">
    <source>
        <dbReference type="RuleBase" id="RU003476"/>
    </source>
</evidence>
<evidence type="ECO:0000256" key="1">
    <source>
        <dbReference type="ARBA" id="ARBA00001946"/>
    </source>
</evidence>
<dbReference type="SUPFAM" id="SSF55811">
    <property type="entry name" value="Nudix"/>
    <property type="match status" value="1"/>
</dbReference>
<sequence length="185" mass="20037">MATVAMRPEEFAATLPRHVVSAGVLLTDPAGRILMLHQAHGYPGHPAWWQLPGGLADAGEQPNVTAVRETHEETGILLPSALPLLAVDYRSPADGWPAVIDFCFDAGTVTAADEVDVAEVTALTDAAESVAARALAVVLSAEHDDFAWREYEQWQPCLQPEQRPWFAAVWRARTSGTALFLNDGR</sequence>
<dbReference type="PANTHER" id="PTHR43046:SF12">
    <property type="entry name" value="GDP-MANNOSE MANNOSYL HYDROLASE"/>
    <property type="match status" value="1"/>
</dbReference>
<keyword evidence="3 5" id="KW-0378">Hydrolase</keyword>
<dbReference type="RefSeq" id="WP_184933682.1">
    <property type="nucleotide sequence ID" value="NZ_JACHJV010000001.1"/>
</dbReference>
<dbReference type="EMBL" id="JACHJV010000001">
    <property type="protein sequence ID" value="MBB4921329.1"/>
    <property type="molecule type" value="Genomic_DNA"/>
</dbReference>
<dbReference type="PRINTS" id="PR00502">
    <property type="entry name" value="NUDIXFAMILY"/>
</dbReference>
<evidence type="ECO:0000256" key="4">
    <source>
        <dbReference type="ARBA" id="ARBA00022842"/>
    </source>
</evidence>
<accession>A0A7W7VT56</accession>
<dbReference type="PROSITE" id="PS00893">
    <property type="entry name" value="NUDIX_BOX"/>
    <property type="match status" value="1"/>
</dbReference>
<dbReference type="Gene3D" id="3.90.79.10">
    <property type="entry name" value="Nucleoside Triphosphate Pyrophosphohydrolase"/>
    <property type="match status" value="1"/>
</dbReference>
<evidence type="ECO:0000256" key="2">
    <source>
        <dbReference type="ARBA" id="ARBA00005582"/>
    </source>
</evidence>
<keyword evidence="4" id="KW-0460">Magnesium</keyword>
<gene>
    <name evidence="7" type="ORF">FHR34_000322</name>
</gene>
<organism evidence="7 8">
    <name type="scientific">Kitasatospora kifunensis</name>
    <name type="common">Streptomyces kifunensis</name>
    <dbReference type="NCBI Taxonomy" id="58351"/>
    <lineage>
        <taxon>Bacteria</taxon>
        <taxon>Bacillati</taxon>
        <taxon>Actinomycetota</taxon>
        <taxon>Actinomycetes</taxon>
        <taxon>Kitasatosporales</taxon>
        <taxon>Streptomycetaceae</taxon>
        <taxon>Kitasatospora</taxon>
    </lineage>
</organism>
<dbReference type="InterPro" id="IPR000086">
    <property type="entry name" value="NUDIX_hydrolase_dom"/>
</dbReference>
<dbReference type="InterPro" id="IPR020476">
    <property type="entry name" value="Nudix_hydrolase"/>
</dbReference>
<dbReference type="Proteomes" id="UP000540506">
    <property type="component" value="Unassembled WGS sequence"/>
</dbReference>
<comment type="caution">
    <text evidence="7">The sequence shown here is derived from an EMBL/GenBank/DDBJ whole genome shotgun (WGS) entry which is preliminary data.</text>
</comment>
<evidence type="ECO:0000259" key="6">
    <source>
        <dbReference type="PROSITE" id="PS51462"/>
    </source>
</evidence>
<comment type="cofactor">
    <cofactor evidence="1">
        <name>Mg(2+)</name>
        <dbReference type="ChEBI" id="CHEBI:18420"/>
    </cofactor>
</comment>
<dbReference type="AlphaFoldDB" id="A0A7W7VT56"/>
<reference evidence="7 8" key="1">
    <citation type="submission" date="2020-08" db="EMBL/GenBank/DDBJ databases">
        <title>Sequencing the genomes of 1000 actinobacteria strains.</title>
        <authorList>
            <person name="Klenk H.-P."/>
        </authorList>
    </citation>
    <scope>NUCLEOTIDE SEQUENCE [LARGE SCALE GENOMIC DNA]</scope>
    <source>
        <strain evidence="7 8">DSM 41654</strain>
    </source>
</reference>
<dbReference type="GO" id="GO:0016787">
    <property type="term" value="F:hydrolase activity"/>
    <property type="evidence" value="ECO:0007669"/>
    <property type="project" value="UniProtKB-KW"/>
</dbReference>
<proteinExistence type="inferred from homology"/>
<evidence type="ECO:0000313" key="7">
    <source>
        <dbReference type="EMBL" id="MBB4921329.1"/>
    </source>
</evidence>
<protein>
    <submittedName>
        <fullName evidence="7">8-oxo-dGTP pyrophosphatase MutT (NUDIX family)</fullName>
    </submittedName>
</protein>
<name>A0A7W7VT56_KITKI</name>
<dbReference type="PROSITE" id="PS51462">
    <property type="entry name" value="NUDIX"/>
    <property type="match status" value="1"/>
</dbReference>
<comment type="similarity">
    <text evidence="2 5">Belongs to the Nudix hydrolase family.</text>
</comment>
<evidence type="ECO:0000313" key="8">
    <source>
        <dbReference type="Proteomes" id="UP000540506"/>
    </source>
</evidence>
<evidence type="ECO:0000256" key="3">
    <source>
        <dbReference type="ARBA" id="ARBA00022801"/>
    </source>
</evidence>
<keyword evidence="8" id="KW-1185">Reference proteome</keyword>